<dbReference type="InterPro" id="IPR036661">
    <property type="entry name" value="Luciferase-like_sf"/>
</dbReference>
<comment type="caution">
    <text evidence="4">The sequence shown here is derived from an EMBL/GenBank/DDBJ whole genome shotgun (WGS) entry which is preliminary data.</text>
</comment>
<dbReference type="GO" id="GO:0016705">
    <property type="term" value="F:oxidoreductase activity, acting on paired donors, with incorporation or reduction of molecular oxygen"/>
    <property type="evidence" value="ECO:0007669"/>
    <property type="project" value="InterPro"/>
</dbReference>
<evidence type="ECO:0000256" key="1">
    <source>
        <dbReference type="ARBA" id="ARBA00007789"/>
    </source>
</evidence>
<dbReference type="FunFam" id="3.20.20.30:FF:000002">
    <property type="entry name" value="LLM class flavin-dependent oxidoreductase"/>
    <property type="match status" value="1"/>
</dbReference>
<name>A0A1X1D6W7_9GAMM</name>
<accession>A0A1X1D6W7</accession>
<sequence length="334" mass="36931">MKNYDSVPLSVLDLSPITQNSTVAHSLHRSRELAQLAERKGYFRYWMAEHHNMPDIASASTTVALSHIGAHTSTIRIGSGGIMLPNHAPLIVAEQFGTLDALYPGRVDMGLGRAPGTDQLTMRALGRDSMSRGLDFPDQLDELMALMALPEPRQMLRAIPGSGSDVPVWLLGSSMFSARLAAQKGLPLAFAAHFAPDAMNEAINTYRREFKPSAQLQQPYVLICVNIVAAESASQAEYLSSTEKQKFLNLIRGVNVQLPPPVEEMDELWTSHEKAAVASLLRESIWGDKAIVHERLQSLAERTGTDEIMVNSWIYDHQARLNSYEIAIDAWRSL</sequence>
<evidence type="ECO:0000313" key="4">
    <source>
        <dbReference type="EMBL" id="ORM72423.1"/>
    </source>
</evidence>
<dbReference type="NCBIfam" id="TIGR03558">
    <property type="entry name" value="oxido_grp_1"/>
    <property type="match status" value="1"/>
</dbReference>
<gene>
    <name evidence="4" type="ORF">HA48_14235</name>
</gene>
<proteinExistence type="predicted"/>
<dbReference type="Pfam" id="PF00296">
    <property type="entry name" value="Bac_luciferase"/>
    <property type="match status" value="1"/>
</dbReference>
<keyword evidence="5" id="KW-1185">Reference proteome</keyword>
<dbReference type="InterPro" id="IPR011251">
    <property type="entry name" value="Luciferase-like_dom"/>
</dbReference>
<dbReference type="Proteomes" id="UP000193104">
    <property type="component" value="Unassembled WGS sequence"/>
</dbReference>
<reference evidence="4 5" key="1">
    <citation type="journal article" date="2017" name="Antonie Van Leeuwenhoek">
        <title>Phylogenomic resolution of the bacterial genus Pantoea and its relationship with Erwinia and Tatumella.</title>
        <authorList>
            <person name="Palmer M."/>
            <person name="Steenkamp E.T."/>
            <person name="Coetzee M.P."/>
            <person name="Chan W.Y."/>
            <person name="van Zyl E."/>
            <person name="De Maayer P."/>
            <person name="Coutinho T.A."/>
            <person name="Blom J."/>
            <person name="Smits T.H."/>
            <person name="Duffy B."/>
            <person name="Venter S.N."/>
        </authorList>
    </citation>
    <scope>NUCLEOTIDE SEQUENCE [LARGE SCALE GENOMIC DNA]</scope>
    <source>
        <strain evidence="4 5">LMG 26277</strain>
    </source>
</reference>
<dbReference type="InterPro" id="IPR050766">
    <property type="entry name" value="Bact_Lucif_Oxidored"/>
</dbReference>
<dbReference type="Gene3D" id="3.20.20.30">
    <property type="entry name" value="Luciferase-like domain"/>
    <property type="match status" value="1"/>
</dbReference>
<feature type="domain" description="Luciferase-like" evidence="3">
    <location>
        <begin position="20"/>
        <end position="302"/>
    </location>
</feature>
<comment type="similarity">
    <text evidence="1">To bacterial alkanal monooxygenase alpha and beta chains.</text>
</comment>
<dbReference type="OrthoDB" id="9780518at2"/>
<evidence type="ECO:0000256" key="2">
    <source>
        <dbReference type="ARBA" id="ARBA00074555"/>
    </source>
</evidence>
<dbReference type="EMBL" id="MLFS01000041">
    <property type="protein sequence ID" value="ORM72423.1"/>
    <property type="molecule type" value="Genomic_DNA"/>
</dbReference>
<evidence type="ECO:0000313" key="5">
    <source>
        <dbReference type="Proteomes" id="UP000193104"/>
    </source>
</evidence>
<dbReference type="SUPFAM" id="SSF51679">
    <property type="entry name" value="Bacterial luciferase-like"/>
    <property type="match status" value="1"/>
</dbReference>
<dbReference type="PANTHER" id="PTHR30137">
    <property type="entry name" value="LUCIFERASE-LIKE MONOOXYGENASE"/>
    <property type="match status" value="1"/>
</dbReference>
<dbReference type="RefSeq" id="WP_128601943.1">
    <property type="nucleotide sequence ID" value="NZ_MLFS01000041.1"/>
</dbReference>
<dbReference type="GO" id="GO:0005829">
    <property type="term" value="C:cytosol"/>
    <property type="evidence" value="ECO:0007669"/>
    <property type="project" value="TreeGrafter"/>
</dbReference>
<evidence type="ECO:0000259" key="3">
    <source>
        <dbReference type="Pfam" id="PF00296"/>
    </source>
</evidence>
<dbReference type="InterPro" id="IPR019949">
    <property type="entry name" value="CmoO-like"/>
</dbReference>
<organism evidence="4 5">
    <name type="scientific">Pantoea wallisii</name>
    <dbReference type="NCBI Taxonomy" id="1076551"/>
    <lineage>
        <taxon>Bacteria</taxon>
        <taxon>Pseudomonadati</taxon>
        <taxon>Pseudomonadota</taxon>
        <taxon>Gammaproteobacteria</taxon>
        <taxon>Enterobacterales</taxon>
        <taxon>Erwiniaceae</taxon>
        <taxon>Pantoea</taxon>
    </lineage>
</organism>
<dbReference type="PANTHER" id="PTHR30137:SF6">
    <property type="entry name" value="LUCIFERASE-LIKE MONOOXYGENASE"/>
    <property type="match status" value="1"/>
</dbReference>
<dbReference type="AlphaFoldDB" id="A0A1X1D6W7"/>
<protein>
    <recommendedName>
        <fullName evidence="2">Luciferase-like monooxygenase</fullName>
    </recommendedName>
</protein>
<dbReference type="STRING" id="1076551.HA48_14235"/>